<organism evidence="1 2">
    <name type="scientific">Tropicimonas aquimaris</name>
    <dbReference type="NCBI Taxonomy" id="914152"/>
    <lineage>
        <taxon>Bacteria</taxon>
        <taxon>Pseudomonadati</taxon>
        <taxon>Pseudomonadota</taxon>
        <taxon>Alphaproteobacteria</taxon>
        <taxon>Rhodobacterales</taxon>
        <taxon>Roseobacteraceae</taxon>
        <taxon>Tropicimonas</taxon>
    </lineage>
</organism>
<dbReference type="Proteomes" id="UP001597108">
    <property type="component" value="Unassembled WGS sequence"/>
</dbReference>
<name>A0ABW3IUY4_9RHOB</name>
<proteinExistence type="predicted"/>
<dbReference type="EMBL" id="JBHTJT010000049">
    <property type="protein sequence ID" value="MFD0981983.1"/>
    <property type="molecule type" value="Genomic_DNA"/>
</dbReference>
<evidence type="ECO:0000313" key="1">
    <source>
        <dbReference type="EMBL" id="MFD0981983.1"/>
    </source>
</evidence>
<sequence length="45" mass="5083">MGHKNNTLILEPGGYALGEYWRMGLPLDNLVDAVTTPMILLVWRL</sequence>
<protein>
    <submittedName>
        <fullName evidence="1">Uncharacterized protein</fullName>
    </submittedName>
</protein>
<dbReference type="RefSeq" id="WP_386077359.1">
    <property type="nucleotide sequence ID" value="NZ_JBHTJT010000049.1"/>
</dbReference>
<reference evidence="2" key="1">
    <citation type="journal article" date="2019" name="Int. J. Syst. Evol. Microbiol.">
        <title>The Global Catalogue of Microorganisms (GCM) 10K type strain sequencing project: providing services to taxonomists for standard genome sequencing and annotation.</title>
        <authorList>
            <consortium name="The Broad Institute Genomics Platform"/>
            <consortium name="The Broad Institute Genome Sequencing Center for Infectious Disease"/>
            <person name="Wu L."/>
            <person name="Ma J."/>
        </authorList>
    </citation>
    <scope>NUCLEOTIDE SEQUENCE [LARGE SCALE GENOMIC DNA]</scope>
    <source>
        <strain evidence="2">CCUG 60524</strain>
    </source>
</reference>
<gene>
    <name evidence="1" type="ORF">ACFQ2S_20310</name>
</gene>
<evidence type="ECO:0000313" key="2">
    <source>
        <dbReference type="Proteomes" id="UP001597108"/>
    </source>
</evidence>
<keyword evidence="2" id="KW-1185">Reference proteome</keyword>
<comment type="caution">
    <text evidence="1">The sequence shown here is derived from an EMBL/GenBank/DDBJ whole genome shotgun (WGS) entry which is preliminary data.</text>
</comment>
<accession>A0ABW3IUY4</accession>